<feature type="chain" id="PRO_5015709273" evidence="2">
    <location>
        <begin position="21"/>
        <end position="394"/>
    </location>
</feature>
<evidence type="ECO:0000256" key="2">
    <source>
        <dbReference type="SAM" id="SignalP"/>
    </source>
</evidence>
<sequence>MSRTVQAAAILSLLAGAAAAEGWDHGARNTPHLAPARADQTRAPKTEDGVVLTARTLARGLDTPWAVAVLPDGGYLVTERGGTLRVVGADGRVGEPVAGVPDVLAEGQGGLLDVALAPDFAESRRIWLSYAKPLGGGLSATAAAYATLGADNRLTGLTEVFVQDPPSPTAAHYGSRVVPDGDHVFITTGEHFTPRERQFAQDPAKSYGKVIRLNADGTVPSDNPFAGQGGVAAQVWSLGHRNLQGAALAPDGVLWTLEHGPRGGDELNRIAPGRNYGWPVVSYGENYNGSPIGEGLAHRDGMEEPVYFWDPVIAPGGFAFYDGAMLPDWQGDILAASLNPGGLVRLTLAEGRVTGEARYFTGAARFRDIAIDRDGAILAVTDSPEGELLRITPD</sequence>
<dbReference type="Pfam" id="PF07995">
    <property type="entry name" value="GSDH"/>
    <property type="match status" value="1"/>
</dbReference>
<organism evidence="4 5">
    <name type="scientific">Albidovulum denitrificans</name>
    <dbReference type="NCBI Taxonomy" id="404881"/>
    <lineage>
        <taxon>Bacteria</taxon>
        <taxon>Pseudomonadati</taxon>
        <taxon>Pseudomonadota</taxon>
        <taxon>Alphaproteobacteria</taxon>
        <taxon>Rhodobacterales</taxon>
        <taxon>Paracoccaceae</taxon>
        <taxon>Albidovulum</taxon>
    </lineage>
</organism>
<evidence type="ECO:0000313" key="4">
    <source>
        <dbReference type="EMBL" id="PQV59151.1"/>
    </source>
</evidence>
<proteinExistence type="predicted"/>
<dbReference type="PANTHER" id="PTHR19328">
    <property type="entry name" value="HEDGEHOG-INTERACTING PROTEIN"/>
    <property type="match status" value="1"/>
</dbReference>
<accession>A0A2S8SE74</accession>
<dbReference type="EMBL" id="PVEP01000001">
    <property type="protein sequence ID" value="PQV59151.1"/>
    <property type="molecule type" value="Genomic_DNA"/>
</dbReference>
<evidence type="ECO:0000259" key="3">
    <source>
        <dbReference type="Pfam" id="PF07995"/>
    </source>
</evidence>
<feature type="domain" description="Glucose/Sorbosone dehydrogenase" evidence="3">
    <location>
        <begin position="61"/>
        <end position="390"/>
    </location>
</feature>
<dbReference type="Proteomes" id="UP000238338">
    <property type="component" value="Unassembled WGS sequence"/>
</dbReference>
<comment type="caution">
    <text evidence="4">The sequence shown here is derived from an EMBL/GenBank/DDBJ whole genome shotgun (WGS) entry which is preliminary data.</text>
</comment>
<evidence type="ECO:0000313" key="5">
    <source>
        <dbReference type="Proteomes" id="UP000238338"/>
    </source>
</evidence>
<dbReference type="Gene3D" id="2.120.10.30">
    <property type="entry name" value="TolB, C-terminal domain"/>
    <property type="match status" value="1"/>
</dbReference>
<reference evidence="4 5" key="1">
    <citation type="submission" date="2018-02" db="EMBL/GenBank/DDBJ databases">
        <title>Genomic Encyclopedia of Archaeal and Bacterial Type Strains, Phase II (KMG-II): from individual species to whole genera.</title>
        <authorList>
            <person name="Goeker M."/>
        </authorList>
    </citation>
    <scope>NUCLEOTIDE SEQUENCE [LARGE SCALE GENOMIC DNA]</scope>
    <source>
        <strain evidence="4 5">DSM 18921</strain>
    </source>
</reference>
<evidence type="ECO:0000256" key="1">
    <source>
        <dbReference type="SAM" id="MobiDB-lite"/>
    </source>
</evidence>
<dbReference type="AlphaFoldDB" id="A0A2S8SE74"/>
<dbReference type="InterPro" id="IPR012938">
    <property type="entry name" value="Glc/Sorbosone_DH"/>
</dbReference>
<keyword evidence="2" id="KW-0732">Signal</keyword>
<dbReference type="RefSeq" id="WP_105513348.1">
    <property type="nucleotide sequence ID" value="NZ_PVEP01000001.1"/>
</dbReference>
<protein>
    <submittedName>
        <fullName evidence="4">Glucose/arabinose dehydrogenase</fullName>
    </submittedName>
</protein>
<gene>
    <name evidence="4" type="ORF">LX70_00975</name>
</gene>
<feature type="signal peptide" evidence="2">
    <location>
        <begin position="1"/>
        <end position="20"/>
    </location>
</feature>
<dbReference type="OrthoDB" id="9770043at2"/>
<dbReference type="InterPro" id="IPR011041">
    <property type="entry name" value="Quinoprot_gluc/sorb_DH_b-prop"/>
</dbReference>
<keyword evidence="5" id="KW-1185">Reference proteome</keyword>
<feature type="region of interest" description="Disordered" evidence="1">
    <location>
        <begin position="26"/>
        <end position="45"/>
    </location>
</feature>
<dbReference type="PANTHER" id="PTHR19328:SF75">
    <property type="entry name" value="ALDOSE SUGAR DEHYDROGENASE YLII"/>
    <property type="match status" value="1"/>
</dbReference>
<dbReference type="SUPFAM" id="SSF50952">
    <property type="entry name" value="Soluble quinoprotein glucose dehydrogenase"/>
    <property type="match status" value="1"/>
</dbReference>
<name>A0A2S8SE74_9RHOB</name>
<dbReference type="InterPro" id="IPR011042">
    <property type="entry name" value="6-blade_b-propeller_TolB-like"/>
</dbReference>